<feature type="transmembrane region" description="Helical" evidence="5">
    <location>
        <begin position="214"/>
        <end position="235"/>
    </location>
</feature>
<evidence type="ECO:0000256" key="4">
    <source>
        <dbReference type="ARBA" id="ARBA00023136"/>
    </source>
</evidence>
<evidence type="ECO:0000313" key="6">
    <source>
        <dbReference type="EMBL" id="QOQ87391.1"/>
    </source>
</evidence>
<evidence type="ECO:0000256" key="3">
    <source>
        <dbReference type="ARBA" id="ARBA00022989"/>
    </source>
</evidence>
<keyword evidence="5" id="KW-1003">Cell membrane</keyword>
<dbReference type="RefSeq" id="WP_025802953.1">
    <property type="nucleotide sequence ID" value="NZ_CP053842.1"/>
</dbReference>
<feature type="transmembrane region" description="Helical" evidence="5">
    <location>
        <begin position="53"/>
        <end position="72"/>
    </location>
</feature>
<proteinExistence type="inferred from homology"/>
<evidence type="ECO:0000256" key="5">
    <source>
        <dbReference type="RuleBase" id="RU363041"/>
    </source>
</evidence>
<gene>
    <name evidence="6" type="ORF">IMC76_00805</name>
</gene>
<sequence>MFSLTSIFLFLALGAFVGLVAGMFGIGGGGVMVPLLGAIFIMNGFDEVNAVRMAFGTSMATIIITSFSSSRAHNKGGFVLWQKFWLIAPGVIIGTFLGSFIATSINHIYLVCFFSAYMFYAAAKLFIKNDITNLKQKEYPKFIQTLAGLGIGAISALVSIGGGTLSVPFLTFQGIDAKKAIGTSAAIGLPIAISGTFGYMINGWEMTNLSEFRVGYVNLLAFALVGLASYNFAPIGAKFTHKLPGSWVRKLFSVLLFFMSLKMFLSVI</sequence>
<feature type="transmembrane region" description="Helical" evidence="5">
    <location>
        <begin position="247"/>
        <end position="265"/>
    </location>
</feature>
<dbReference type="PANTHER" id="PTHR43483:SF3">
    <property type="entry name" value="MEMBRANE TRANSPORTER PROTEIN HI_0806-RELATED"/>
    <property type="match status" value="1"/>
</dbReference>
<keyword evidence="4 5" id="KW-0472">Membrane</keyword>
<dbReference type="Proteomes" id="UP000594749">
    <property type="component" value="Chromosome"/>
</dbReference>
<dbReference type="GO" id="GO:0005886">
    <property type="term" value="C:plasma membrane"/>
    <property type="evidence" value="ECO:0007669"/>
    <property type="project" value="UniProtKB-SubCell"/>
</dbReference>
<feature type="transmembrane region" description="Helical" evidence="5">
    <location>
        <begin position="108"/>
        <end position="127"/>
    </location>
</feature>
<reference evidence="6 7" key="1">
    <citation type="submission" date="2020-10" db="EMBL/GenBank/DDBJ databases">
        <title>Campylobacter and Helicobacter PacBio genomes.</title>
        <authorList>
            <person name="Lane C."/>
        </authorList>
    </citation>
    <scope>NUCLEOTIDE SEQUENCE [LARGE SCALE GENOMIC DNA]</scope>
    <source>
        <strain evidence="6 7">2016D-0077</strain>
    </source>
</reference>
<accession>A0A7M1LGF1</accession>
<comment type="subcellular location">
    <subcellularLocation>
        <location evidence="5">Cell membrane</location>
        <topology evidence="5">Multi-pass membrane protein</topology>
    </subcellularLocation>
    <subcellularLocation>
        <location evidence="1">Membrane</location>
        <topology evidence="1">Multi-pass membrane protein</topology>
    </subcellularLocation>
</comment>
<keyword evidence="7" id="KW-1185">Reference proteome</keyword>
<dbReference type="EMBL" id="CP063078">
    <property type="protein sequence ID" value="QOQ87391.1"/>
    <property type="molecule type" value="Genomic_DNA"/>
</dbReference>
<dbReference type="PANTHER" id="PTHR43483">
    <property type="entry name" value="MEMBRANE TRANSPORTER PROTEIN HI_0806-RELATED"/>
    <property type="match status" value="1"/>
</dbReference>
<feature type="transmembrane region" description="Helical" evidence="5">
    <location>
        <begin position="84"/>
        <end position="102"/>
    </location>
</feature>
<dbReference type="InterPro" id="IPR002781">
    <property type="entry name" value="TM_pro_TauE-like"/>
</dbReference>
<protein>
    <recommendedName>
        <fullName evidence="5">Probable membrane transporter protein</fullName>
    </recommendedName>
</protein>
<keyword evidence="3 5" id="KW-1133">Transmembrane helix</keyword>
<evidence type="ECO:0000256" key="2">
    <source>
        <dbReference type="ARBA" id="ARBA00022692"/>
    </source>
</evidence>
<evidence type="ECO:0000313" key="7">
    <source>
        <dbReference type="Proteomes" id="UP000594749"/>
    </source>
</evidence>
<name>A0A7M1LGF1_9BACT</name>
<organism evidence="6 7">
    <name type="scientific">Campylobacter corcagiensis</name>
    <dbReference type="NCBI Taxonomy" id="1448857"/>
    <lineage>
        <taxon>Bacteria</taxon>
        <taxon>Pseudomonadati</taxon>
        <taxon>Campylobacterota</taxon>
        <taxon>Epsilonproteobacteria</taxon>
        <taxon>Campylobacterales</taxon>
        <taxon>Campylobacteraceae</taxon>
        <taxon>Campylobacter</taxon>
    </lineage>
</organism>
<keyword evidence="2 5" id="KW-0812">Transmembrane</keyword>
<feature type="transmembrane region" description="Helical" evidence="5">
    <location>
        <begin position="139"/>
        <end position="160"/>
    </location>
</feature>
<comment type="similarity">
    <text evidence="5">Belongs to the 4-toluene sulfonate uptake permease (TSUP) (TC 2.A.102) family.</text>
</comment>
<dbReference type="Pfam" id="PF01925">
    <property type="entry name" value="TauE"/>
    <property type="match status" value="1"/>
</dbReference>
<dbReference type="AlphaFoldDB" id="A0A7M1LGF1"/>
<feature type="transmembrane region" description="Helical" evidence="5">
    <location>
        <begin position="180"/>
        <end position="202"/>
    </location>
</feature>
<evidence type="ECO:0000256" key="1">
    <source>
        <dbReference type="ARBA" id="ARBA00004141"/>
    </source>
</evidence>